<name>A0AAD8YNV6_9TELE</name>
<sequence>MGAELVAADCNTASPDPHSFRYWYSAHAAYFQEEERLASDALRSLPARILLDVKVKGRVPMSRTLRELTQRGREGFRGHHGSAGLANAQVQNILFLLFLPGVVPVTKTAAQPINTQPV</sequence>
<keyword evidence="2" id="KW-1185">Reference proteome</keyword>
<evidence type="ECO:0000313" key="2">
    <source>
        <dbReference type="Proteomes" id="UP001239994"/>
    </source>
</evidence>
<gene>
    <name evidence="1" type="ORF">P4O66_004153</name>
</gene>
<protein>
    <submittedName>
        <fullName evidence="1">Uncharacterized protein</fullName>
    </submittedName>
</protein>
<dbReference type="AlphaFoldDB" id="A0AAD8YNV6"/>
<dbReference type="Proteomes" id="UP001239994">
    <property type="component" value="Unassembled WGS sequence"/>
</dbReference>
<proteinExistence type="predicted"/>
<reference evidence="1" key="1">
    <citation type="submission" date="2023-03" db="EMBL/GenBank/DDBJ databases">
        <title>Electrophorus voltai genome.</title>
        <authorList>
            <person name="Bian C."/>
        </authorList>
    </citation>
    <scope>NUCLEOTIDE SEQUENCE</scope>
    <source>
        <strain evidence="1">CB-2022</strain>
        <tissue evidence="1">Muscle</tissue>
    </source>
</reference>
<comment type="caution">
    <text evidence="1">The sequence shown here is derived from an EMBL/GenBank/DDBJ whole genome shotgun (WGS) entry which is preliminary data.</text>
</comment>
<evidence type="ECO:0000313" key="1">
    <source>
        <dbReference type="EMBL" id="KAK1784087.1"/>
    </source>
</evidence>
<accession>A0AAD8YNV6</accession>
<dbReference type="EMBL" id="JAROKS010000580">
    <property type="protein sequence ID" value="KAK1784087.1"/>
    <property type="molecule type" value="Genomic_DNA"/>
</dbReference>
<organism evidence="1 2">
    <name type="scientific">Electrophorus voltai</name>
    <dbReference type="NCBI Taxonomy" id="2609070"/>
    <lineage>
        <taxon>Eukaryota</taxon>
        <taxon>Metazoa</taxon>
        <taxon>Chordata</taxon>
        <taxon>Craniata</taxon>
        <taxon>Vertebrata</taxon>
        <taxon>Euteleostomi</taxon>
        <taxon>Actinopterygii</taxon>
        <taxon>Neopterygii</taxon>
        <taxon>Teleostei</taxon>
        <taxon>Ostariophysi</taxon>
        <taxon>Gymnotiformes</taxon>
        <taxon>Gymnotoidei</taxon>
        <taxon>Gymnotidae</taxon>
        <taxon>Electrophorus</taxon>
    </lineage>
</organism>